<dbReference type="EMBL" id="JABJRC010000005">
    <property type="protein sequence ID" value="NOL42920.1"/>
    <property type="molecule type" value="Genomic_DNA"/>
</dbReference>
<sequence>MGELGGLLGAVVGVGRRYGVPGGEVREVAGGVANRAFVVGGELFVRVARAGFEGDLRKEVGVVPAVRAVGVRTPEVVEFDESRAVVDAVYVVMERVHGVEPAGASVGVGDELARVHEVRSVEVELPVDGWGDPRVTVEGLAVRGVVDGATAEWLTGWFGRLEQRFDRAAPRVLIHGDVAPHNLLVGADGEPVLVDWGDAAWAPRATEFAKLRLGEVVGMLPRYLAGVGDEAPSEEELAAGILYLQLSWGLSKLAADPWPGQRHWTAPPASRLLGLLQFFTSRPPAPWADLS</sequence>
<reference evidence="2 5" key="2">
    <citation type="submission" date="2020-08" db="EMBL/GenBank/DDBJ databases">
        <title>Sequencing the genomes of 1000 actinobacteria strains.</title>
        <authorList>
            <person name="Klenk H.-P."/>
        </authorList>
    </citation>
    <scope>NUCLEOTIDE SEQUENCE [LARGE SCALE GENOMIC DNA]</scope>
    <source>
        <strain evidence="2 5">DSM 15626</strain>
    </source>
</reference>
<evidence type="ECO:0000259" key="1">
    <source>
        <dbReference type="PROSITE" id="PS50011"/>
    </source>
</evidence>
<evidence type="ECO:0000313" key="4">
    <source>
        <dbReference type="Proteomes" id="UP000534306"/>
    </source>
</evidence>
<feature type="domain" description="Protein kinase" evidence="1">
    <location>
        <begin position="1"/>
        <end position="291"/>
    </location>
</feature>
<keyword evidence="2" id="KW-0418">Kinase</keyword>
<dbReference type="GO" id="GO:0005524">
    <property type="term" value="F:ATP binding"/>
    <property type="evidence" value="ECO:0007669"/>
    <property type="project" value="InterPro"/>
</dbReference>
<dbReference type="Proteomes" id="UP000553957">
    <property type="component" value="Unassembled WGS sequence"/>
</dbReference>
<proteinExistence type="predicted"/>
<dbReference type="Gene3D" id="3.90.1200.10">
    <property type="match status" value="1"/>
</dbReference>
<dbReference type="Pfam" id="PF01636">
    <property type="entry name" value="APH"/>
    <property type="match status" value="1"/>
</dbReference>
<dbReference type="Proteomes" id="UP000534306">
    <property type="component" value="Unassembled WGS sequence"/>
</dbReference>
<comment type="caution">
    <text evidence="3">The sequence shown here is derived from an EMBL/GenBank/DDBJ whole genome shotgun (WGS) entry which is preliminary data.</text>
</comment>
<evidence type="ECO:0000313" key="3">
    <source>
        <dbReference type="EMBL" id="NOL42920.1"/>
    </source>
</evidence>
<dbReference type="AlphaFoldDB" id="A0A7Y4P2A2"/>
<accession>A0A7Y4P2A2</accession>
<dbReference type="InterPro" id="IPR002575">
    <property type="entry name" value="Aminoglycoside_PTrfase"/>
</dbReference>
<name>A0A7Y4P2A2_9ACTN</name>
<gene>
    <name evidence="2" type="ORF">HNR71_002058</name>
    <name evidence="3" type="ORF">HPO96_21980</name>
</gene>
<evidence type="ECO:0000313" key="2">
    <source>
        <dbReference type="EMBL" id="MBB6566421.1"/>
    </source>
</evidence>
<evidence type="ECO:0000313" key="5">
    <source>
        <dbReference type="Proteomes" id="UP000553957"/>
    </source>
</evidence>
<dbReference type="InterPro" id="IPR000719">
    <property type="entry name" value="Prot_kinase_dom"/>
</dbReference>
<dbReference type="PANTHER" id="PTHR21310">
    <property type="entry name" value="AMINOGLYCOSIDE PHOSPHOTRANSFERASE-RELATED-RELATED"/>
    <property type="match status" value="1"/>
</dbReference>
<dbReference type="RefSeq" id="WP_171675415.1">
    <property type="nucleotide sequence ID" value="NZ_BAAAGT010000010.1"/>
</dbReference>
<dbReference type="PROSITE" id="PS50011">
    <property type="entry name" value="PROTEIN_KINASE_DOM"/>
    <property type="match status" value="1"/>
</dbReference>
<dbReference type="InterPro" id="IPR051678">
    <property type="entry name" value="AGP_Transferase"/>
</dbReference>
<dbReference type="SUPFAM" id="SSF56112">
    <property type="entry name" value="Protein kinase-like (PK-like)"/>
    <property type="match status" value="1"/>
</dbReference>
<dbReference type="GO" id="GO:0004672">
    <property type="term" value="F:protein kinase activity"/>
    <property type="evidence" value="ECO:0007669"/>
    <property type="project" value="InterPro"/>
</dbReference>
<reference evidence="3 4" key="1">
    <citation type="submission" date="2020-05" db="EMBL/GenBank/DDBJ databases">
        <title>Genome sequence of Kribbella sandramycini ATCC 39419.</title>
        <authorList>
            <person name="Maclea K.S."/>
            <person name="Fair J.L."/>
        </authorList>
    </citation>
    <scope>NUCLEOTIDE SEQUENCE [LARGE SCALE GENOMIC DNA]</scope>
    <source>
        <strain evidence="3 4">ATCC 39419</strain>
    </source>
</reference>
<dbReference type="InterPro" id="IPR011009">
    <property type="entry name" value="Kinase-like_dom_sf"/>
</dbReference>
<keyword evidence="4" id="KW-1185">Reference proteome</keyword>
<keyword evidence="3" id="KW-0808">Transferase</keyword>
<dbReference type="PANTHER" id="PTHR21310:SF15">
    <property type="entry name" value="AMINOGLYCOSIDE PHOSPHOTRANSFERASE DOMAIN-CONTAINING PROTEIN"/>
    <property type="match status" value="1"/>
</dbReference>
<protein>
    <submittedName>
        <fullName evidence="2">Aminoglycoside phosphotransferase (APT) family kinase protein</fullName>
    </submittedName>
    <submittedName>
        <fullName evidence="3">Aminoglycoside phosphotransferase family protein</fullName>
    </submittedName>
</protein>
<dbReference type="EMBL" id="JACHKF010000001">
    <property type="protein sequence ID" value="MBB6566421.1"/>
    <property type="molecule type" value="Genomic_DNA"/>
</dbReference>
<organism evidence="3 4">
    <name type="scientific">Kribbella sandramycini</name>
    <dbReference type="NCBI Taxonomy" id="60450"/>
    <lineage>
        <taxon>Bacteria</taxon>
        <taxon>Bacillati</taxon>
        <taxon>Actinomycetota</taxon>
        <taxon>Actinomycetes</taxon>
        <taxon>Propionibacteriales</taxon>
        <taxon>Kribbellaceae</taxon>
        <taxon>Kribbella</taxon>
    </lineage>
</organism>